<accession>A0A9Q0XCM6</accession>
<dbReference type="EMBL" id="JAPFRF010000016">
    <property type="protein sequence ID" value="KAJ7309642.1"/>
    <property type="molecule type" value="Genomic_DNA"/>
</dbReference>
<dbReference type="GO" id="GO:0005886">
    <property type="term" value="C:plasma membrane"/>
    <property type="evidence" value="ECO:0007669"/>
    <property type="project" value="TreeGrafter"/>
</dbReference>
<comment type="similarity">
    <text evidence="1">Belongs to the alpha-carbonic anhydrase family.</text>
</comment>
<dbReference type="Gene3D" id="3.10.200.10">
    <property type="entry name" value="Alpha carbonic anhydrase"/>
    <property type="match status" value="1"/>
</dbReference>
<dbReference type="SUPFAM" id="SSF51069">
    <property type="entry name" value="Carbonic anhydrase"/>
    <property type="match status" value="1"/>
</dbReference>
<reference evidence="4" key="1">
    <citation type="journal article" date="2023" name="DNA Res.">
        <title>Chromosome-level genome assembly of Phrynocephalus forsythii using third-generation DNA sequencing and Hi-C analysis.</title>
        <authorList>
            <person name="Qi Y."/>
            <person name="Zhao W."/>
            <person name="Zhao Y."/>
            <person name="Niu C."/>
            <person name="Cao S."/>
            <person name="Zhang Y."/>
        </authorList>
    </citation>
    <scope>NUCLEOTIDE SEQUENCE</scope>
    <source>
        <tissue evidence="4">Muscle</tissue>
    </source>
</reference>
<dbReference type="InterPro" id="IPR036398">
    <property type="entry name" value="CA_dom_sf"/>
</dbReference>
<sequence length="108" mass="11935">MDSLSRYYRYKGSLTTPTCDEVVTWTVFEEQIPISRPQLNAFADTLYFKNTGATPLKMSSNFRPPQPLNSRKVFASRDATISAGSSLDTSLLLLFALACLAGWFSGPS</sequence>
<comment type="caution">
    <text evidence="4">The sequence shown here is derived from an EMBL/GenBank/DDBJ whole genome shotgun (WGS) entry which is preliminary data.</text>
</comment>
<evidence type="ECO:0000313" key="4">
    <source>
        <dbReference type="EMBL" id="KAJ7309642.1"/>
    </source>
</evidence>
<feature type="transmembrane region" description="Helical" evidence="2">
    <location>
        <begin position="81"/>
        <end position="104"/>
    </location>
</feature>
<dbReference type="PROSITE" id="PS51144">
    <property type="entry name" value="ALPHA_CA_2"/>
    <property type="match status" value="1"/>
</dbReference>
<dbReference type="Pfam" id="PF00194">
    <property type="entry name" value="Carb_anhydrase"/>
    <property type="match status" value="1"/>
</dbReference>
<evidence type="ECO:0000256" key="1">
    <source>
        <dbReference type="ARBA" id="ARBA00010718"/>
    </source>
</evidence>
<dbReference type="InterPro" id="IPR001148">
    <property type="entry name" value="CA_dom"/>
</dbReference>
<evidence type="ECO:0000259" key="3">
    <source>
        <dbReference type="PROSITE" id="PS51144"/>
    </source>
</evidence>
<organism evidence="4 5">
    <name type="scientific">Phrynocephalus forsythii</name>
    <dbReference type="NCBI Taxonomy" id="171643"/>
    <lineage>
        <taxon>Eukaryota</taxon>
        <taxon>Metazoa</taxon>
        <taxon>Chordata</taxon>
        <taxon>Craniata</taxon>
        <taxon>Vertebrata</taxon>
        <taxon>Euteleostomi</taxon>
        <taxon>Lepidosauria</taxon>
        <taxon>Squamata</taxon>
        <taxon>Bifurcata</taxon>
        <taxon>Unidentata</taxon>
        <taxon>Episquamata</taxon>
        <taxon>Toxicofera</taxon>
        <taxon>Iguania</taxon>
        <taxon>Acrodonta</taxon>
        <taxon>Agamidae</taxon>
        <taxon>Agaminae</taxon>
        <taxon>Phrynocephalus</taxon>
    </lineage>
</organism>
<feature type="domain" description="Alpha-carbonic anhydrase" evidence="3">
    <location>
        <begin position="1"/>
        <end position="77"/>
    </location>
</feature>
<dbReference type="GO" id="GO:0008270">
    <property type="term" value="F:zinc ion binding"/>
    <property type="evidence" value="ECO:0007669"/>
    <property type="project" value="InterPro"/>
</dbReference>
<dbReference type="GO" id="GO:0004089">
    <property type="term" value="F:carbonate dehydratase activity"/>
    <property type="evidence" value="ECO:0007669"/>
    <property type="project" value="InterPro"/>
</dbReference>
<keyword evidence="5" id="KW-1185">Reference proteome</keyword>
<dbReference type="InterPro" id="IPR023561">
    <property type="entry name" value="Carbonic_anhydrase_a-class"/>
</dbReference>
<keyword evidence="2" id="KW-1133">Transmembrane helix</keyword>
<protein>
    <recommendedName>
        <fullName evidence="3">Alpha-carbonic anhydrase domain-containing protein</fullName>
    </recommendedName>
</protein>
<dbReference type="AlphaFoldDB" id="A0A9Q0XCM6"/>
<evidence type="ECO:0000313" key="5">
    <source>
        <dbReference type="Proteomes" id="UP001142489"/>
    </source>
</evidence>
<dbReference type="OrthoDB" id="429145at2759"/>
<dbReference type="PANTHER" id="PTHR18952">
    <property type="entry name" value="CARBONIC ANHYDRASE"/>
    <property type="match status" value="1"/>
</dbReference>
<keyword evidence="2" id="KW-0472">Membrane</keyword>
<dbReference type="PANTHER" id="PTHR18952:SF134">
    <property type="entry name" value="CARBONIC ANHYDRASE 15"/>
    <property type="match status" value="1"/>
</dbReference>
<dbReference type="Proteomes" id="UP001142489">
    <property type="component" value="Unassembled WGS sequence"/>
</dbReference>
<evidence type="ECO:0000256" key="2">
    <source>
        <dbReference type="SAM" id="Phobius"/>
    </source>
</evidence>
<gene>
    <name evidence="4" type="ORF">JRQ81_007698</name>
</gene>
<keyword evidence="2" id="KW-0812">Transmembrane</keyword>
<name>A0A9Q0XCM6_9SAUR</name>
<proteinExistence type="inferred from homology"/>